<dbReference type="RefSeq" id="WP_106137760.1">
    <property type="nucleotide sequence ID" value="NZ_PVTE01000007.1"/>
</dbReference>
<gene>
    <name evidence="2" type="ORF">CLV58_107231</name>
</gene>
<sequence>MILRYAPLAAGLLLAGCSTSAIGPGTASSINGSYQFAEYSTATSLDMNPTGTATVTATDDTHVAILVKGMSGKTRVTYSYTNVVVDGPGPDSYTLLYKGHTIGEAGNDGLNRYLTLTPSSSIIIKSIEY</sequence>
<feature type="signal peptide" evidence="1">
    <location>
        <begin position="1"/>
        <end position="23"/>
    </location>
</feature>
<proteinExistence type="predicted"/>
<dbReference type="Proteomes" id="UP000238375">
    <property type="component" value="Unassembled WGS sequence"/>
</dbReference>
<protein>
    <recommendedName>
        <fullName evidence="4">Lipoprotein</fullName>
    </recommendedName>
</protein>
<dbReference type="PROSITE" id="PS51257">
    <property type="entry name" value="PROKAR_LIPOPROTEIN"/>
    <property type="match status" value="1"/>
</dbReference>
<keyword evidence="1" id="KW-0732">Signal</keyword>
<dbReference type="AlphaFoldDB" id="A0A2T0T3A0"/>
<reference evidence="2 3" key="1">
    <citation type="submission" date="2018-03" db="EMBL/GenBank/DDBJ databases">
        <title>Genomic Encyclopedia of Archaeal and Bacterial Type Strains, Phase II (KMG-II): from individual species to whole genera.</title>
        <authorList>
            <person name="Goeker M."/>
        </authorList>
    </citation>
    <scope>NUCLEOTIDE SEQUENCE [LARGE SCALE GENOMIC DNA]</scope>
    <source>
        <strain evidence="2 3">DSM 28354</strain>
    </source>
</reference>
<evidence type="ECO:0008006" key="4">
    <source>
        <dbReference type="Google" id="ProtNLM"/>
    </source>
</evidence>
<comment type="caution">
    <text evidence="2">The sequence shown here is derived from an EMBL/GenBank/DDBJ whole genome shotgun (WGS) entry which is preliminary data.</text>
</comment>
<feature type="chain" id="PRO_5015765270" description="Lipoprotein" evidence="1">
    <location>
        <begin position="24"/>
        <end position="129"/>
    </location>
</feature>
<dbReference type="OrthoDB" id="958103at2"/>
<organism evidence="2 3">
    <name type="scientific">Spirosoma oryzae</name>
    <dbReference type="NCBI Taxonomy" id="1469603"/>
    <lineage>
        <taxon>Bacteria</taxon>
        <taxon>Pseudomonadati</taxon>
        <taxon>Bacteroidota</taxon>
        <taxon>Cytophagia</taxon>
        <taxon>Cytophagales</taxon>
        <taxon>Cytophagaceae</taxon>
        <taxon>Spirosoma</taxon>
    </lineage>
</organism>
<accession>A0A2T0T3A0</accession>
<evidence type="ECO:0000256" key="1">
    <source>
        <dbReference type="SAM" id="SignalP"/>
    </source>
</evidence>
<evidence type="ECO:0000313" key="2">
    <source>
        <dbReference type="EMBL" id="PRY40137.1"/>
    </source>
</evidence>
<dbReference type="EMBL" id="PVTE01000007">
    <property type="protein sequence ID" value="PRY40137.1"/>
    <property type="molecule type" value="Genomic_DNA"/>
</dbReference>
<keyword evidence="3" id="KW-1185">Reference proteome</keyword>
<evidence type="ECO:0000313" key="3">
    <source>
        <dbReference type="Proteomes" id="UP000238375"/>
    </source>
</evidence>
<name>A0A2T0T3A0_9BACT</name>